<evidence type="ECO:0000313" key="4">
    <source>
        <dbReference type="Proteomes" id="UP001166286"/>
    </source>
</evidence>
<keyword evidence="2" id="KW-0732">Signal</keyword>
<organism evidence="3 4">
    <name type="scientific">Cladonia borealis</name>
    <dbReference type="NCBI Taxonomy" id="184061"/>
    <lineage>
        <taxon>Eukaryota</taxon>
        <taxon>Fungi</taxon>
        <taxon>Dikarya</taxon>
        <taxon>Ascomycota</taxon>
        <taxon>Pezizomycotina</taxon>
        <taxon>Lecanoromycetes</taxon>
        <taxon>OSLEUM clade</taxon>
        <taxon>Lecanoromycetidae</taxon>
        <taxon>Lecanorales</taxon>
        <taxon>Lecanorineae</taxon>
        <taxon>Cladoniaceae</taxon>
        <taxon>Cladonia</taxon>
    </lineage>
</organism>
<sequence length="313" mass="33533">MHLFLSIFLSVSQAGFTHAQTWYYPDPNTVPTFNNIDVVNASWSIPDTSSSSTNLWLWCTPNGTVSYKLEFNVSVAFDGYRLVTLNYGSDLYCHFGVGNKWLGNTGTGNFHIEASDQPPVTWSPLPDPSPTTSTADPFIASSLGAHAASSAFASSTSSSSTSSLTTAATTVKTFIPSTSSLPTTISLVTLSPNVYMAPKSMNATTVYSSSLFSTLPSTSPQPASDVVSSRTLSTGAKAGIIVAAIAVVAISALNIFYFIRTRIKSSRLRSEPAQVTEEKKAETLWSSELQGPEFAVEKDCPGHAPKKELWELQ</sequence>
<evidence type="ECO:0000256" key="1">
    <source>
        <dbReference type="SAM" id="Phobius"/>
    </source>
</evidence>
<comment type="caution">
    <text evidence="3">The sequence shown here is derived from an EMBL/GenBank/DDBJ whole genome shotgun (WGS) entry which is preliminary data.</text>
</comment>
<protein>
    <submittedName>
        <fullName evidence="3">Uncharacterized protein</fullName>
    </submittedName>
</protein>
<gene>
    <name evidence="3" type="ORF">JMJ35_007314</name>
</gene>
<reference evidence="3" key="1">
    <citation type="submission" date="2023-03" db="EMBL/GenBank/DDBJ databases">
        <title>Complete genome of Cladonia borealis.</title>
        <authorList>
            <person name="Park H."/>
        </authorList>
    </citation>
    <scope>NUCLEOTIDE SEQUENCE</scope>
    <source>
        <strain evidence="3">ANT050790</strain>
    </source>
</reference>
<dbReference type="EMBL" id="JAFEKC020000017">
    <property type="protein sequence ID" value="KAK0509920.1"/>
    <property type="molecule type" value="Genomic_DNA"/>
</dbReference>
<keyword evidence="1" id="KW-0472">Membrane</keyword>
<feature type="signal peptide" evidence="2">
    <location>
        <begin position="1"/>
        <end position="19"/>
    </location>
</feature>
<dbReference type="Proteomes" id="UP001166286">
    <property type="component" value="Unassembled WGS sequence"/>
</dbReference>
<keyword evidence="1" id="KW-0812">Transmembrane</keyword>
<name>A0AA39QVG7_9LECA</name>
<evidence type="ECO:0000313" key="3">
    <source>
        <dbReference type="EMBL" id="KAK0509920.1"/>
    </source>
</evidence>
<feature type="chain" id="PRO_5041276516" evidence="2">
    <location>
        <begin position="20"/>
        <end position="313"/>
    </location>
</feature>
<evidence type="ECO:0000256" key="2">
    <source>
        <dbReference type="SAM" id="SignalP"/>
    </source>
</evidence>
<keyword evidence="1" id="KW-1133">Transmembrane helix</keyword>
<accession>A0AA39QVG7</accession>
<proteinExistence type="predicted"/>
<dbReference type="AlphaFoldDB" id="A0AA39QVG7"/>
<feature type="transmembrane region" description="Helical" evidence="1">
    <location>
        <begin position="238"/>
        <end position="259"/>
    </location>
</feature>
<keyword evidence="4" id="KW-1185">Reference proteome</keyword>